<evidence type="ECO:0000313" key="3">
    <source>
        <dbReference type="Proteomes" id="UP000297258"/>
    </source>
</evidence>
<name>A0A4Y9T8F5_9BURK</name>
<gene>
    <name evidence="2" type="primary">tssE</name>
    <name evidence="2" type="ORF">E4O92_05325</name>
</gene>
<sequence>MHERGHERVRERLQPSLIERLTDDAPEQRSEAPGSQQATLAQLRASVLRNLASLLNAVAHDADRWLDAYPEVRCSALNYGLPALAGRVASTIELRSLERELRLAVLRFEPRLLSDSVRVSVLDDEPGACGHNVIAFRIEAQLWAQPAPLAFSLHTRLDLESGQCTVEEGQLARWPR</sequence>
<dbReference type="SUPFAM" id="SSF160719">
    <property type="entry name" value="gpW/gp25-like"/>
    <property type="match status" value="1"/>
</dbReference>
<dbReference type="InterPro" id="IPR007048">
    <property type="entry name" value="IraD/Gp25-like"/>
</dbReference>
<dbReference type="EMBL" id="SPUM01000033">
    <property type="protein sequence ID" value="TFW33909.1"/>
    <property type="molecule type" value="Genomic_DNA"/>
</dbReference>
<dbReference type="InterPro" id="IPR017737">
    <property type="entry name" value="TssE1-like"/>
</dbReference>
<accession>A0A4Y9T8F5</accession>
<dbReference type="AlphaFoldDB" id="A0A4Y9T8F5"/>
<protein>
    <submittedName>
        <fullName evidence="2">Type VI secretion system baseplate subunit TssE</fullName>
    </submittedName>
</protein>
<evidence type="ECO:0000259" key="1">
    <source>
        <dbReference type="Pfam" id="PF04965"/>
    </source>
</evidence>
<feature type="domain" description="IraD/Gp25-like" evidence="1">
    <location>
        <begin position="42"/>
        <end position="146"/>
    </location>
</feature>
<dbReference type="OrthoDB" id="119583at2"/>
<dbReference type="InterPro" id="IPR053176">
    <property type="entry name" value="T6SS_TssE1-like"/>
</dbReference>
<organism evidence="2 3">
    <name type="scientific">Massilia horti</name>
    <dbReference type="NCBI Taxonomy" id="2562153"/>
    <lineage>
        <taxon>Bacteria</taxon>
        <taxon>Pseudomonadati</taxon>
        <taxon>Pseudomonadota</taxon>
        <taxon>Betaproteobacteria</taxon>
        <taxon>Burkholderiales</taxon>
        <taxon>Oxalobacteraceae</taxon>
        <taxon>Telluria group</taxon>
        <taxon>Massilia</taxon>
    </lineage>
</organism>
<dbReference type="PANTHER" id="PTHR38595">
    <property type="entry name" value="CYTOPLASMIC PROTEIN-RELATED"/>
    <property type="match status" value="1"/>
</dbReference>
<dbReference type="PANTHER" id="PTHR38595:SF1">
    <property type="entry name" value="TYPE VI SECRETION SYSTEM COMPONENT TSSE1"/>
    <property type="match status" value="1"/>
</dbReference>
<evidence type="ECO:0000313" key="2">
    <source>
        <dbReference type="EMBL" id="TFW33909.1"/>
    </source>
</evidence>
<keyword evidence="3" id="KW-1185">Reference proteome</keyword>
<proteinExistence type="predicted"/>
<comment type="caution">
    <text evidence="2">The sequence shown here is derived from an EMBL/GenBank/DDBJ whole genome shotgun (WGS) entry which is preliminary data.</text>
</comment>
<dbReference type="Pfam" id="PF04965">
    <property type="entry name" value="GPW_gp25"/>
    <property type="match status" value="1"/>
</dbReference>
<dbReference type="Proteomes" id="UP000297258">
    <property type="component" value="Unassembled WGS sequence"/>
</dbReference>
<reference evidence="2 3" key="1">
    <citation type="submission" date="2019-03" db="EMBL/GenBank/DDBJ databases">
        <title>Draft genome of Massilia hortus sp. nov., a novel bacterial species of the Oxalobacteraceae family.</title>
        <authorList>
            <person name="Peta V."/>
            <person name="Raths R."/>
            <person name="Bucking H."/>
        </authorList>
    </citation>
    <scope>NUCLEOTIDE SEQUENCE [LARGE SCALE GENOMIC DNA]</scope>
    <source>
        <strain evidence="2 3">ONC3</strain>
    </source>
</reference>
<dbReference type="NCBIfam" id="TIGR03357">
    <property type="entry name" value="VI_zyme"/>
    <property type="match status" value="1"/>
</dbReference>